<dbReference type="PROSITE" id="PS50885">
    <property type="entry name" value="HAMP"/>
    <property type="match status" value="1"/>
</dbReference>
<dbReference type="Gene3D" id="1.20.5.1930">
    <property type="match status" value="1"/>
</dbReference>
<keyword evidence="6" id="KW-0418">Kinase</keyword>
<evidence type="ECO:0000256" key="5">
    <source>
        <dbReference type="ARBA" id="ARBA00022679"/>
    </source>
</evidence>
<evidence type="ECO:0000256" key="7">
    <source>
        <dbReference type="ARBA" id="ARBA00023012"/>
    </source>
</evidence>
<evidence type="ECO:0000259" key="11">
    <source>
        <dbReference type="PROSITE" id="PS50885"/>
    </source>
</evidence>
<evidence type="ECO:0000256" key="6">
    <source>
        <dbReference type="ARBA" id="ARBA00022777"/>
    </source>
</evidence>
<dbReference type="InterPro" id="IPR005467">
    <property type="entry name" value="His_kinase_dom"/>
</dbReference>
<dbReference type="InterPro" id="IPR050482">
    <property type="entry name" value="Sensor_HK_TwoCompSys"/>
</dbReference>
<feature type="domain" description="HAMP" evidence="11">
    <location>
        <begin position="175"/>
        <end position="225"/>
    </location>
</feature>
<dbReference type="Pfam" id="PF02518">
    <property type="entry name" value="HATPase_c"/>
    <property type="match status" value="1"/>
</dbReference>
<protein>
    <recommendedName>
        <fullName evidence="3">histidine kinase</fullName>
        <ecNumber evidence="3">2.7.13.3</ecNumber>
    </recommendedName>
</protein>
<evidence type="ECO:0000256" key="2">
    <source>
        <dbReference type="ARBA" id="ARBA00004370"/>
    </source>
</evidence>
<gene>
    <name evidence="12" type="ORF">TbrSNM41_12640</name>
</gene>
<proteinExistence type="predicted"/>
<comment type="catalytic activity">
    <reaction evidence="1">
        <text>ATP + protein L-histidine = ADP + protein N-phospho-L-histidine.</text>
        <dbReference type="EC" id="2.7.13.3"/>
    </reaction>
</comment>
<accession>A0ABN6NHY8</accession>
<evidence type="ECO:0000313" key="13">
    <source>
        <dbReference type="Proteomes" id="UP000831120"/>
    </source>
</evidence>
<evidence type="ECO:0000256" key="8">
    <source>
        <dbReference type="SAM" id="Coils"/>
    </source>
</evidence>
<dbReference type="InterPro" id="IPR003594">
    <property type="entry name" value="HATPase_dom"/>
</dbReference>
<dbReference type="Gene3D" id="3.30.565.10">
    <property type="entry name" value="Histidine kinase-like ATPase, C-terminal domain"/>
    <property type="match status" value="1"/>
</dbReference>
<comment type="subcellular location">
    <subcellularLocation>
        <location evidence="2">Membrane</location>
    </subcellularLocation>
</comment>
<evidence type="ECO:0000259" key="10">
    <source>
        <dbReference type="PROSITE" id="PS50109"/>
    </source>
</evidence>
<evidence type="ECO:0000256" key="1">
    <source>
        <dbReference type="ARBA" id="ARBA00000085"/>
    </source>
</evidence>
<keyword evidence="7" id="KW-0902">Two-component regulatory system</keyword>
<dbReference type="InterPro" id="IPR011712">
    <property type="entry name" value="Sig_transdc_His_kin_sub3_dim/P"/>
</dbReference>
<dbReference type="SUPFAM" id="SSF55874">
    <property type="entry name" value="ATPase domain of HSP90 chaperone/DNA topoisomerase II/histidine kinase"/>
    <property type="match status" value="1"/>
</dbReference>
<dbReference type="EC" id="2.7.13.3" evidence="3"/>
<dbReference type="Proteomes" id="UP000831120">
    <property type="component" value="Chromosome"/>
</dbReference>
<evidence type="ECO:0000256" key="4">
    <source>
        <dbReference type="ARBA" id="ARBA00022553"/>
    </source>
</evidence>
<keyword evidence="5" id="KW-0808">Transferase</keyword>
<dbReference type="Pfam" id="PF07730">
    <property type="entry name" value="HisKA_3"/>
    <property type="match status" value="1"/>
</dbReference>
<keyword evidence="9" id="KW-0812">Transmembrane</keyword>
<keyword evidence="13" id="KW-1185">Reference proteome</keyword>
<dbReference type="PROSITE" id="PS50109">
    <property type="entry name" value="HIS_KIN"/>
    <property type="match status" value="1"/>
</dbReference>
<dbReference type="CDD" id="cd16917">
    <property type="entry name" value="HATPase_UhpB-NarQ-NarX-like"/>
    <property type="match status" value="1"/>
</dbReference>
<dbReference type="Gene3D" id="6.10.340.10">
    <property type="match status" value="1"/>
</dbReference>
<dbReference type="EMBL" id="AP025593">
    <property type="protein sequence ID" value="BDG16530.1"/>
    <property type="molecule type" value="Genomic_DNA"/>
</dbReference>
<feature type="domain" description="Histidine kinase" evidence="10">
    <location>
        <begin position="380"/>
        <end position="560"/>
    </location>
</feature>
<reference evidence="12 13" key="1">
    <citation type="journal article" date="2022" name="Microbiol. Resour. Announc.">
        <title>Complete Genome Sequences of Thermus Strains Isolated from Senami Hot Spring in Japan.</title>
        <authorList>
            <person name="Miyazaki K."/>
        </authorList>
    </citation>
    <scope>NUCLEOTIDE SEQUENCE [LARGE SCALE GENOMIC DNA]</scope>
    <source>
        <strain evidence="12 13">SNM4-1</strain>
    </source>
</reference>
<evidence type="ECO:0000313" key="12">
    <source>
        <dbReference type="EMBL" id="BDG16530.1"/>
    </source>
</evidence>
<organism evidence="12 13">
    <name type="scientific">Thermus brockianus</name>
    <dbReference type="NCBI Taxonomy" id="56956"/>
    <lineage>
        <taxon>Bacteria</taxon>
        <taxon>Thermotogati</taxon>
        <taxon>Deinococcota</taxon>
        <taxon>Deinococci</taxon>
        <taxon>Thermales</taxon>
        <taxon>Thermaceae</taxon>
        <taxon>Thermus</taxon>
    </lineage>
</organism>
<evidence type="ECO:0000256" key="9">
    <source>
        <dbReference type="SAM" id="Phobius"/>
    </source>
</evidence>
<keyword evidence="9" id="KW-0472">Membrane</keyword>
<dbReference type="InterPro" id="IPR036890">
    <property type="entry name" value="HATPase_C_sf"/>
</dbReference>
<keyword evidence="4" id="KW-0597">Phosphoprotein</keyword>
<sequence>MRLGAQLLLTVLLAATATGGALILGGGAFLYAEGEQALWQQTRSAARDLATLLTDDLLLQDRLAVWEKLGAARERYPGFVYAYVLSPKGEVLAHTFTEGVPEALLALAGERILRLGGRLVYQGEAPVYGGAAGVVRLGLAHDPLREELAQVLRTGFFGLLWAVGLGVGLGYLLLERVLEPLKEMAERVSLLGKGGKVAFPEPKNELGALGRALNRMGEEVERRERELTLLNRLLAESQALRLDELAERVLSLLVRELGFSCGDFWVEGRVVHCRACQAFCPLGGVEGLAEEALREERVVVGQGGVAVPVPPKAALVLYGKPKVDEAWLTGFLTALSGPLATALENARLYSLLEEKERQRAELLKAWLRAQEEERARIARELHDEVGQALTGLILGLEGLPGERALALKELARFTLAEVRRLALDLRPSLLDHLGLEAALVRYVREFADRTGIEVDLSFHLRQPLPKELETVVYRVVQEALTNVARHSGSPRAAVGVLEAEGEVRVFVEDEGRGFDPKAVGPGHQGLLGMRERVELLGGRFLLESAPGEGTRVQVRLPLEVVA</sequence>
<name>A0ABN6NHY8_THEBO</name>
<feature type="transmembrane region" description="Helical" evidence="9">
    <location>
        <begin position="155"/>
        <end position="174"/>
    </location>
</feature>
<dbReference type="RefSeq" id="WP_244361990.1">
    <property type="nucleotide sequence ID" value="NZ_AP025593.1"/>
</dbReference>
<keyword evidence="8" id="KW-0175">Coiled coil</keyword>
<dbReference type="PANTHER" id="PTHR24421">
    <property type="entry name" value="NITRATE/NITRITE SENSOR PROTEIN NARX-RELATED"/>
    <property type="match status" value="1"/>
</dbReference>
<dbReference type="InterPro" id="IPR003660">
    <property type="entry name" value="HAMP_dom"/>
</dbReference>
<feature type="coiled-coil region" evidence="8">
    <location>
        <begin position="345"/>
        <end position="372"/>
    </location>
</feature>
<keyword evidence="9" id="KW-1133">Transmembrane helix</keyword>
<evidence type="ECO:0000256" key="3">
    <source>
        <dbReference type="ARBA" id="ARBA00012438"/>
    </source>
</evidence>
<dbReference type="SMART" id="SM00387">
    <property type="entry name" value="HATPase_c"/>
    <property type="match status" value="1"/>
</dbReference>